<reference evidence="1" key="1">
    <citation type="submission" date="2020-04" db="EMBL/GenBank/DDBJ databases">
        <authorList>
            <person name="Chiriac C."/>
            <person name="Salcher M."/>
            <person name="Ghai R."/>
            <person name="Kavagutti S V."/>
        </authorList>
    </citation>
    <scope>NUCLEOTIDE SEQUENCE</scope>
</reference>
<evidence type="ECO:0000313" key="1">
    <source>
        <dbReference type="EMBL" id="CAB4160383.1"/>
    </source>
</evidence>
<sequence length="268" mass="29113">MAIGTTIPVNLIKQLIPVLMQQVDTLSAESEKFINQVLQLPSDIQCNDPRIRAAKLKLQSLYDLIDTIKQGLDIINSIVPVISTISTVASTLKIVQLAIPAVPGVPTGPVTELINTFDSLGKNAKSSVSSLQGMVSAINIQFARINQSLAKAIRKLSAICNTEIFDVSTDINDALLNLEYTDDVPTQFYTELNVSDEDITSRLSLIEQLVTEQLNVLQNLKEAPSKVLSGIQTPITDIGDIGDYYIDTDSQLIYGPKTELGWGSGINI</sequence>
<proteinExistence type="predicted"/>
<gene>
    <name evidence="1" type="ORF">UFOVP723_160</name>
</gene>
<name>A0A6J5NNG1_9CAUD</name>
<dbReference type="EMBL" id="LR796697">
    <property type="protein sequence ID" value="CAB4160383.1"/>
    <property type="molecule type" value="Genomic_DNA"/>
</dbReference>
<organism evidence="1">
    <name type="scientific">uncultured Caudovirales phage</name>
    <dbReference type="NCBI Taxonomy" id="2100421"/>
    <lineage>
        <taxon>Viruses</taxon>
        <taxon>Duplodnaviria</taxon>
        <taxon>Heunggongvirae</taxon>
        <taxon>Uroviricota</taxon>
        <taxon>Caudoviricetes</taxon>
        <taxon>Peduoviridae</taxon>
        <taxon>Maltschvirus</taxon>
        <taxon>Maltschvirus maltsch</taxon>
    </lineage>
</organism>
<protein>
    <submittedName>
        <fullName evidence="1">Uncharacterized protein</fullName>
    </submittedName>
</protein>
<accession>A0A6J5NNG1</accession>